<dbReference type="FunFam" id="3.30.1370.10:FF:000037">
    <property type="entry name" value="KH domain protein"/>
    <property type="match status" value="1"/>
</dbReference>
<feature type="region of interest" description="Disordered" evidence="5">
    <location>
        <begin position="611"/>
        <end position="662"/>
    </location>
</feature>
<dbReference type="Pfam" id="PF23469">
    <property type="entry name" value="KH_12"/>
    <property type="match status" value="1"/>
</dbReference>
<gene>
    <name evidence="7" type="ORF">ElyMa_000819400</name>
</gene>
<dbReference type="EMBL" id="BMAT01001684">
    <property type="protein sequence ID" value="GFR90474.1"/>
    <property type="molecule type" value="Genomic_DNA"/>
</dbReference>
<feature type="compositionally biased region" description="Low complexity" evidence="5">
    <location>
        <begin position="612"/>
        <end position="622"/>
    </location>
</feature>
<keyword evidence="8" id="KW-1185">Reference proteome</keyword>
<protein>
    <recommendedName>
        <fullName evidence="2">KH homology domain-containing protein 4</fullName>
    </recommendedName>
    <alternativeName>
        <fullName evidence="3">Brings lots of money 7</fullName>
    </alternativeName>
</protein>
<evidence type="ECO:0000313" key="7">
    <source>
        <dbReference type="EMBL" id="GFR90474.1"/>
    </source>
</evidence>
<reference evidence="7 8" key="1">
    <citation type="journal article" date="2021" name="Elife">
        <title>Chloroplast acquisition without the gene transfer in kleptoplastic sea slugs, Plakobranchus ocellatus.</title>
        <authorList>
            <person name="Maeda T."/>
            <person name="Takahashi S."/>
            <person name="Yoshida T."/>
            <person name="Shimamura S."/>
            <person name="Takaki Y."/>
            <person name="Nagai Y."/>
            <person name="Toyoda A."/>
            <person name="Suzuki Y."/>
            <person name="Arimoto A."/>
            <person name="Ishii H."/>
            <person name="Satoh N."/>
            <person name="Nishiyama T."/>
            <person name="Hasebe M."/>
            <person name="Maruyama T."/>
            <person name="Minagawa J."/>
            <person name="Obokata J."/>
            <person name="Shigenobu S."/>
        </authorList>
    </citation>
    <scope>NUCLEOTIDE SEQUENCE [LARGE SCALE GENOMIC DNA]</scope>
</reference>
<feature type="compositionally biased region" description="Low complexity" evidence="5">
    <location>
        <begin position="1323"/>
        <end position="1345"/>
    </location>
</feature>
<evidence type="ECO:0000256" key="4">
    <source>
        <dbReference type="ARBA" id="ARBA00045732"/>
    </source>
</evidence>
<comment type="function">
    <text evidence="4">RNA-binding protein involved in pre-mRNA splicing. Interacts with the PRP19C/Prp19 complex/NTC/Nineteen complex which is part of the spliceosome. Involved in regulating splice site selection. Binds preferentially RNA with A/C rich sequences and poly-C stretches.</text>
</comment>
<evidence type="ECO:0000256" key="2">
    <source>
        <dbReference type="ARBA" id="ARBA00017795"/>
    </source>
</evidence>
<dbReference type="InterPro" id="IPR031121">
    <property type="entry name" value="RIK/BLOM7"/>
</dbReference>
<dbReference type="Pfam" id="PF22675">
    <property type="entry name" value="KH-I_KHDC4-BBP"/>
    <property type="match status" value="1"/>
</dbReference>
<dbReference type="Gene3D" id="3.30.1370.10">
    <property type="entry name" value="K Homology domain, type 1"/>
    <property type="match status" value="2"/>
</dbReference>
<feature type="compositionally biased region" description="Pro residues" evidence="5">
    <location>
        <begin position="783"/>
        <end position="799"/>
    </location>
</feature>
<feature type="compositionally biased region" description="Pro residues" evidence="5">
    <location>
        <begin position="852"/>
        <end position="894"/>
    </location>
</feature>
<dbReference type="PANTHER" id="PTHR15744:SF0">
    <property type="entry name" value="KH HOMOLOGY DOMAIN-CONTAINING PROTEIN 4"/>
    <property type="match status" value="1"/>
</dbReference>
<dbReference type="SUPFAM" id="SSF54791">
    <property type="entry name" value="Eukaryotic type KH-domain (KH-domain type I)"/>
    <property type="match status" value="1"/>
</dbReference>
<feature type="compositionally biased region" description="Low complexity" evidence="5">
    <location>
        <begin position="839"/>
        <end position="851"/>
    </location>
</feature>
<feature type="compositionally biased region" description="Pro residues" evidence="5">
    <location>
        <begin position="1260"/>
        <end position="1278"/>
    </location>
</feature>
<dbReference type="Proteomes" id="UP000762676">
    <property type="component" value="Unassembled WGS sequence"/>
</dbReference>
<dbReference type="CDD" id="cd01650">
    <property type="entry name" value="RT_nLTR_like"/>
    <property type="match status" value="1"/>
</dbReference>
<feature type="domain" description="Reverse transcriptase" evidence="6">
    <location>
        <begin position="1"/>
        <end position="117"/>
    </location>
</feature>
<organism evidence="7 8">
    <name type="scientific">Elysia marginata</name>
    <dbReference type="NCBI Taxonomy" id="1093978"/>
    <lineage>
        <taxon>Eukaryota</taxon>
        <taxon>Metazoa</taxon>
        <taxon>Spiralia</taxon>
        <taxon>Lophotrochozoa</taxon>
        <taxon>Mollusca</taxon>
        <taxon>Gastropoda</taxon>
        <taxon>Heterobranchia</taxon>
        <taxon>Euthyneura</taxon>
        <taxon>Panpulmonata</taxon>
        <taxon>Sacoglossa</taxon>
        <taxon>Placobranchoidea</taxon>
        <taxon>Plakobranchidae</taxon>
        <taxon>Elysia</taxon>
    </lineage>
</organism>
<feature type="region of interest" description="Disordered" evidence="5">
    <location>
        <begin position="773"/>
        <end position="1073"/>
    </location>
</feature>
<feature type="region of interest" description="Disordered" evidence="5">
    <location>
        <begin position="678"/>
        <end position="703"/>
    </location>
</feature>
<feature type="compositionally biased region" description="Pro residues" evidence="5">
    <location>
        <begin position="645"/>
        <end position="656"/>
    </location>
</feature>
<dbReference type="Pfam" id="PF00078">
    <property type="entry name" value="RVT_1"/>
    <property type="match status" value="1"/>
</dbReference>
<accession>A0AAV4GYZ7</accession>
<feature type="compositionally biased region" description="Basic and acidic residues" evidence="5">
    <location>
        <begin position="1001"/>
        <end position="1019"/>
    </location>
</feature>
<dbReference type="GO" id="GO:0005634">
    <property type="term" value="C:nucleus"/>
    <property type="evidence" value="ECO:0007669"/>
    <property type="project" value="InterPro"/>
</dbReference>
<dbReference type="InterPro" id="IPR055256">
    <property type="entry name" value="KH_1_KHDC4/BBP-like"/>
</dbReference>
<dbReference type="InterPro" id="IPR036612">
    <property type="entry name" value="KH_dom_type_1_sf"/>
</dbReference>
<feature type="region of interest" description="Disordered" evidence="5">
    <location>
        <begin position="331"/>
        <end position="359"/>
    </location>
</feature>
<comment type="caution">
    <text evidence="7">The sequence shown here is derived from an EMBL/GenBank/DDBJ whole genome shotgun (WGS) entry which is preliminary data.</text>
</comment>
<feature type="compositionally biased region" description="Basic residues" evidence="5">
    <location>
        <begin position="338"/>
        <end position="352"/>
    </location>
</feature>
<evidence type="ECO:0000256" key="1">
    <source>
        <dbReference type="ARBA" id="ARBA00006093"/>
    </source>
</evidence>
<dbReference type="SUPFAM" id="SSF56672">
    <property type="entry name" value="DNA/RNA polymerases"/>
    <property type="match status" value="1"/>
</dbReference>
<feature type="compositionally biased region" description="Low complexity" evidence="5">
    <location>
        <begin position="1279"/>
        <end position="1295"/>
    </location>
</feature>
<dbReference type="PANTHER" id="PTHR15744">
    <property type="entry name" value="BLOM7"/>
    <property type="match status" value="1"/>
</dbReference>
<feature type="compositionally biased region" description="Low complexity" evidence="5">
    <location>
        <begin position="631"/>
        <end position="644"/>
    </location>
</feature>
<dbReference type="InterPro" id="IPR047890">
    <property type="entry name" value="KHDC4_KH-I_first"/>
</dbReference>
<dbReference type="CDD" id="cd22385">
    <property type="entry name" value="KH-I_KHDC4_rpt1"/>
    <property type="match status" value="1"/>
</dbReference>
<evidence type="ECO:0000256" key="3">
    <source>
        <dbReference type="ARBA" id="ARBA00030267"/>
    </source>
</evidence>
<dbReference type="GO" id="GO:0003723">
    <property type="term" value="F:RNA binding"/>
    <property type="evidence" value="ECO:0007669"/>
    <property type="project" value="InterPro"/>
</dbReference>
<dbReference type="InterPro" id="IPR056149">
    <property type="entry name" value="PRP5/DDX46/KHDC4_KH"/>
</dbReference>
<dbReference type="PRINTS" id="PR01217">
    <property type="entry name" value="PRICHEXTENSN"/>
</dbReference>
<dbReference type="CDD" id="cd22386">
    <property type="entry name" value="KH-I_KHDC4_rpt2"/>
    <property type="match status" value="1"/>
</dbReference>
<dbReference type="InterPro" id="IPR047889">
    <property type="entry name" value="KHDC4_KH-I_second"/>
</dbReference>
<dbReference type="InterPro" id="IPR043502">
    <property type="entry name" value="DNA/RNA_pol_sf"/>
</dbReference>
<proteinExistence type="inferred from homology"/>
<feature type="compositionally biased region" description="Pro residues" evidence="5">
    <location>
        <begin position="682"/>
        <end position="703"/>
    </location>
</feature>
<comment type="similarity">
    <text evidence="1">Belongs to the KHDC4 family.</text>
</comment>
<dbReference type="PROSITE" id="PS50878">
    <property type="entry name" value="RT_POL"/>
    <property type="match status" value="1"/>
</dbReference>
<evidence type="ECO:0000313" key="8">
    <source>
        <dbReference type="Proteomes" id="UP000762676"/>
    </source>
</evidence>
<sequence>MIQRVRQGCILSPSLYNLYSEYILQEAISQKSGILINGVNINNIRYADDTVILAESEEQLQAMLDRIVDKCKEYGMDISAKKTKTMHIGRDTKTLTITVGNAVLQQVSKYSYLGHMITEDATLKQNVAYENCVRGKAGWQKKEGNTTNTTCNQLDNGLWFKFASNRPEKSGQSWMAAEDLNSIATLKYHFPMFHQSHDDRSSLEAAAEAAAKVNAILIAKGMLKPNQIHGGPNVITKKAGGPNSLVVAEVEINNLTTPCRNTLTRGTTQEEISKASGAAVTTRGRYIAPDDRVRNPRDRCLYLNVQASTKDSVDIAVQKINEIIRSMCGNKLEPRGRGGNHHRGGRGMRHPYRPPASLNRNNIRNQPPPPLMSLPTPPPPVQIPLHTQPPPLQTVTVLQEKLYVGLEHAPPNFDTKNKLLGPEGSYLHHIQVETGAAVSLRGKGSGFPDMSGADSIEPMHIHIEQQSLEGLQEAKKLAENLIQTVQQSYVSFQQALAALPASVPTGLITGVRQQPPFLEQQIVSAPMAPVPEQQLQTLQPQMQPLGPPQVMLPAASVANQIPQLQAIQGAPPGPPMVIPSSLTLTQMPLVNTLPASAPSLLGPHQPNTIEHQQQQLILSQPPQHGPPPPQLVQQPQALPPAAAGPQPPQPLPPPLQPGGVYTSVQPTLQLVSQPVMSVMQPGQPPQLAGPPPPIAQPQPQPQPIPLQVQSLMGPPPAPQHPYSAATSVVYTVASSTAMPFYSSPKLEEIPKRRFTEDKDDNIAENLLGYQHGPPHLVNLVQSSPPPHSQAAAPPTPAPHVHPQQHHVIQLGPPPPQDQSHPQFQHLPGHPAMIPQPPTGQQQIHLQHQPQGLPAPPHQFHPPPGQQPQHLPPHPQLVPTPHLMVPPPMAGPPHSPTAQQITQHVDTRLQAPPSSSSAMMPPPPPPSPLAVQAAAREEEIRATMPPPKSPEVPWESKSKVSSPSPFESDKKKIRGILKNKSNSSDASKEVGEPATETGNRQKVKEDNGESNKDNFEDKAHPVSPQYQGQPLRYPSMPSDPNLPPTVTQEHQPLPPDGTLLPPGHPSHQLRALHPGPTHGHLMHHADHPPLHLTPHHPHLQIEGPRPDGPAPGTQIVIEHPGLPPPPGMHLAQHPHHRVELSAAHPPQRHVIIEQHPVAQPDHLAPHLAAQPAHTSQELFELEMQQQPPPQFHHIEHIAASQANQTGAEQLLPPQAPAMIVSSGQPFQQYSVAISSAAAVVPPPSYALTNSGVGAIPFSMPNPPQHIVGGPPPPPPPPPASSYSLGGPPPISSYSLGGPPPLPPTSSPQFQPHFATVQLQPQPGHVYHQAQQQPQQQPVPVASSQYQAAPHAQPAISYWLPQSQ</sequence>
<name>A0AAV4GYZ7_9GAST</name>
<evidence type="ECO:0000259" key="6">
    <source>
        <dbReference type="PROSITE" id="PS50878"/>
    </source>
</evidence>
<feature type="region of interest" description="Disordered" evidence="5">
    <location>
        <begin position="1260"/>
        <end position="1346"/>
    </location>
</feature>
<evidence type="ECO:0000256" key="5">
    <source>
        <dbReference type="SAM" id="MobiDB-lite"/>
    </source>
</evidence>
<dbReference type="InterPro" id="IPR000477">
    <property type="entry name" value="RT_dom"/>
</dbReference>